<reference evidence="1" key="1">
    <citation type="submission" date="2021-06" db="EMBL/GenBank/DDBJ databases">
        <title>Parelaphostrongylus tenuis whole genome reference sequence.</title>
        <authorList>
            <person name="Garwood T.J."/>
            <person name="Larsen P.A."/>
            <person name="Fountain-Jones N.M."/>
            <person name="Garbe J.R."/>
            <person name="Macchietto M.G."/>
            <person name="Kania S.A."/>
            <person name="Gerhold R.W."/>
            <person name="Richards J.E."/>
            <person name="Wolf T.M."/>
        </authorList>
    </citation>
    <scope>NUCLEOTIDE SEQUENCE</scope>
    <source>
        <strain evidence="1">MNPRO001-30</strain>
        <tissue evidence="1">Meninges</tissue>
    </source>
</reference>
<organism evidence="1 2">
    <name type="scientific">Parelaphostrongylus tenuis</name>
    <name type="common">Meningeal worm</name>
    <dbReference type="NCBI Taxonomy" id="148309"/>
    <lineage>
        <taxon>Eukaryota</taxon>
        <taxon>Metazoa</taxon>
        <taxon>Ecdysozoa</taxon>
        <taxon>Nematoda</taxon>
        <taxon>Chromadorea</taxon>
        <taxon>Rhabditida</taxon>
        <taxon>Rhabditina</taxon>
        <taxon>Rhabditomorpha</taxon>
        <taxon>Strongyloidea</taxon>
        <taxon>Metastrongylidae</taxon>
        <taxon>Parelaphostrongylus</taxon>
    </lineage>
</organism>
<keyword evidence="2" id="KW-1185">Reference proteome</keyword>
<accession>A0AAD5QMK4</accession>
<sequence>MLKVSCISNLFPVVAPSMSTLLREDEPSLRCVEGQPPRIDLLKATHQYNVKLYTAKKTKEKFADLEGIELLPTQPTVQMQRSPNVVISAQLSISCVNANSRHLIRLEAFKEFLDSKLVFRADPGACRLLAKDSG</sequence>
<comment type="caution">
    <text evidence="1">The sequence shown here is derived from an EMBL/GenBank/DDBJ whole genome shotgun (WGS) entry which is preliminary data.</text>
</comment>
<evidence type="ECO:0000313" key="1">
    <source>
        <dbReference type="EMBL" id="KAJ1355857.1"/>
    </source>
</evidence>
<gene>
    <name evidence="1" type="ORF">KIN20_013419</name>
</gene>
<dbReference type="AlphaFoldDB" id="A0AAD5QMK4"/>
<dbReference type="Proteomes" id="UP001196413">
    <property type="component" value="Unassembled WGS sequence"/>
</dbReference>
<evidence type="ECO:0000313" key="2">
    <source>
        <dbReference type="Proteomes" id="UP001196413"/>
    </source>
</evidence>
<protein>
    <submittedName>
        <fullName evidence="1">Uncharacterized protein</fullName>
    </submittedName>
</protein>
<proteinExistence type="predicted"/>
<dbReference type="EMBL" id="JAHQIW010002625">
    <property type="protein sequence ID" value="KAJ1355857.1"/>
    <property type="molecule type" value="Genomic_DNA"/>
</dbReference>
<name>A0AAD5QMK4_PARTN</name>